<evidence type="ECO:0000256" key="1">
    <source>
        <dbReference type="ARBA" id="ARBA00004651"/>
    </source>
</evidence>
<proteinExistence type="inferred from homology"/>
<feature type="transmembrane region" description="Helical" evidence="8">
    <location>
        <begin position="103"/>
        <end position="120"/>
    </location>
</feature>
<dbReference type="Proteomes" id="UP000439550">
    <property type="component" value="Unassembled WGS sequence"/>
</dbReference>
<feature type="transmembrane region" description="Helical" evidence="8">
    <location>
        <begin position="31"/>
        <end position="47"/>
    </location>
</feature>
<dbReference type="OrthoDB" id="9791248at2"/>
<organism evidence="9 10">
    <name type="scientific">Lactococcus hircilactis</name>
    <dbReference type="NCBI Taxonomy" id="1494462"/>
    <lineage>
        <taxon>Bacteria</taxon>
        <taxon>Bacillati</taxon>
        <taxon>Bacillota</taxon>
        <taxon>Bacilli</taxon>
        <taxon>Lactobacillales</taxon>
        <taxon>Streptococcaceae</taxon>
        <taxon>Lactococcus</taxon>
    </lineage>
</organism>
<feature type="transmembrane region" description="Helical" evidence="8">
    <location>
        <begin position="194"/>
        <end position="212"/>
    </location>
</feature>
<keyword evidence="10" id="KW-1185">Reference proteome</keyword>
<feature type="transmembrane region" description="Helical" evidence="8">
    <location>
        <begin position="53"/>
        <end position="72"/>
    </location>
</feature>
<dbReference type="InterPro" id="IPR006419">
    <property type="entry name" value="NMN_transpt_PnuC"/>
</dbReference>
<evidence type="ECO:0000256" key="2">
    <source>
        <dbReference type="ARBA" id="ARBA00006669"/>
    </source>
</evidence>
<dbReference type="EMBL" id="WITJ01000001">
    <property type="protein sequence ID" value="MQW38403.1"/>
    <property type="molecule type" value="Genomic_DNA"/>
</dbReference>
<dbReference type="GO" id="GO:0034257">
    <property type="term" value="F:nicotinamide riboside transmembrane transporter activity"/>
    <property type="evidence" value="ECO:0007669"/>
    <property type="project" value="InterPro"/>
</dbReference>
<feature type="transmembrane region" description="Helical" evidence="8">
    <location>
        <begin position="218"/>
        <end position="240"/>
    </location>
</feature>
<feature type="transmembrane region" description="Helical" evidence="8">
    <location>
        <begin position="141"/>
        <end position="162"/>
    </location>
</feature>
<dbReference type="GO" id="GO:0005886">
    <property type="term" value="C:plasma membrane"/>
    <property type="evidence" value="ECO:0007669"/>
    <property type="project" value="UniProtKB-SubCell"/>
</dbReference>
<evidence type="ECO:0000256" key="6">
    <source>
        <dbReference type="ARBA" id="ARBA00022989"/>
    </source>
</evidence>
<dbReference type="RefSeq" id="WP_153494567.1">
    <property type="nucleotide sequence ID" value="NZ_CBCRWP010000001.1"/>
</dbReference>
<keyword evidence="4" id="KW-1003">Cell membrane</keyword>
<dbReference type="AlphaFoldDB" id="A0A7X1Z6H7"/>
<evidence type="ECO:0000256" key="4">
    <source>
        <dbReference type="ARBA" id="ARBA00022475"/>
    </source>
</evidence>
<feature type="transmembrane region" description="Helical" evidence="8">
    <location>
        <begin position="79"/>
        <end position="97"/>
    </location>
</feature>
<comment type="subcellular location">
    <subcellularLocation>
        <location evidence="1">Cell membrane</location>
        <topology evidence="1">Multi-pass membrane protein</topology>
    </subcellularLocation>
</comment>
<evidence type="ECO:0000313" key="10">
    <source>
        <dbReference type="Proteomes" id="UP000439550"/>
    </source>
</evidence>
<evidence type="ECO:0000256" key="7">
    <source>
        <dbReference type="ARBA" id="ARBA00023136"/>
    </source>
</evidence>
<evidence type="ECO:0008006" key="11">
    <source>
        <dbReference type="Google" id="ProtNLM"/>
    </source>
</evidence>
<evidence type="ECO:0000256" key="5">
    <source>
        <dbReference type="ARBA" id="ARBA00022692"/>
    </source>
</evidence>
<dbReference type="PANTHER" id="PTHR36122:SF2">
    <property type="entry name" value="NICOTINAMIDE RIBOSIDE TRANSPORTER PNUC"/>
    <property type="match status" value="1"/>
</dbReference>
<evidence type="ECO:0000313" key="9">
    <source>
        <dbReference type="EMBL" id="MQW38403.1"/>
    </source>
</evidence>
<protein>
    <recommendedName>
        <fullName evidence="11">Nicotinamide mononucleotide transporter</fullName>
    </recommendedName>
</protein>
<evidence type="ECO:0000256" key="8">
    <source>
        <dbReference type="SAM" id="Phobius"/>
    </source>
</evidence>
<dbReference type="Pfam" id="PF04973">
    <property type="entry name" value="NMN_transporter"/>
    <property type="match status" value="1"/>
</dbReference>
<dbReference type="PANTHER" id="PTHR36122">
    <property type="entry name" value="NICOTINAMIDE RIBOSIDE TRANSPORTER PNUC"/>
    <property type="match status" value="1"/>
</dbReference>
<keyword evidence="3" id="KW-0813">Transport</keyword>
<gene>
    <name evidence="9" type="ORF">GHI93_00365</name>
</gene>
<keyword evidence="7 8" id="KW-0472">Membrane</keyword>
<sequence>MNTNLLIQGIEDAFNPKKIVNELLTMTVKDYILLFTLTGVQIFAYFLSGAFDLMSNLSLIVGIFTIVNLILVNRGRLTNYAWGTVATIFWLIVAVHSHLFGDMFSQTYYLLMQFVGAYAWQKSLNKTDTKEVAPRKITVKMTLISIIGFAIIYALVLLTSAHLNGQQIVLDATLLPLAIIGQMLMTFGYRSQWIVWFLIDIINVVIWYNNYLTQGHTAFGMFILQILMLINACYGAYLWFAKPSEETYSKASKAQEPLL</sequence>
<keyword evidence="6 8" id="KW-1133">Transmembrane helix</keyword>
<dbReference type="NCBIfam" id="TIGR01528">
    <property type="entry name" value="NMN_trans_PnuC"/>
    <property type="match status" value="1"/>
</dbReference>
<accession>A0A7X1Z6H7</accession>
<reference evidence="9 10" key="1">
    <citation type="submission" date="2019-10" db="EMBL/GenBank/DDBJ databases">
        <authorList>
            <person name="Dong K."/>
        </authorList>
    </citation>
    <scope>NUCLEOTIDE SEQUENCE [LARGE SCALE GENOMIC DNA]</scope>
    <source>
        <strain evidence="9 10">DSM 28960</strain>
    </source>
</reference>
<keyword evidence="5 8" id="KW-0812">Transmembrane</keyword>
<comment type="similarity">
    <text evidence="2">Belongs to the nicotinamide ribonucleoside (NR) uptake permease (TC 4.B.1) family.</text>
</comment>
<evidence type="ECO:0000256" key="3">
    <source>
        <dbReference type="ARBA" id="ARBA00022448"/>
    </source>
</evidence>
<name>A0A7X1Z6H7_9LACT</name>
<comment type="caution">
    <text evidence="9">The sequence shown here is derived from an EMBL/GenBank/DDBJ whole genome shotgun (WGS) entry which is preliminary data.</text>
</comment>